<dbReference type="EMBL" id="BPLQ01014119">
    <property type="protein sequence ID" value="GIY77408.1"/>
    <property type="molecule type" value="Genomic_DNA"/>
</dbReference>
<name>A0AAV4W4T8_9ARAC</name>
<comment type="caution">
    <text evidence="1">The sequence shown here is derived from an EMBL/GenBank/DDBJ whole genome shotgun (WGS) entry which is preliminary data.</text>
</comment>
<evidence type="ECO:0000313" key="2">
    <source>
        <dbReference type="Proteomes" id="UP001054837"/>
    </source>
</evidence>
<reference evidence="1 2" key="1">
    <citation type="submission" date="2021-06" db="EMBL/GenBank/DDBJ databases">
        <title>Caerostris darwini draft genome.</title>
        <authorList>
            <person name="Kono N."/>
            <person name="Arakawa K."/>
        </authorList>
    </citation>
    <scope>NUCLEOTIDE SEQUENCE [LARGE SCALE GENOMIC DNA]</scope>
</reference>
<gene>
    <name evidence="1" type="ORF">CDAR_481031</name>
</gene>
<dbReference type="Proteomes" id="UP001054837">
    <property type="component" value="Unassembled WGS sequence"/>
</dbReference>
<evidence type="ECO:0000313" key="1">
    <source>
        <dbReference type="EMBL" id="GIY77408.1"/>
    </source>
</evidence>
<keyword evidence="2" id="KW-1185">Reference proteome</keyword>
<sequence>MKRRHCTLLGKPTKSPRSVTVKSTSQSAVECRWHFAKHGPSSQRISCCLGARDSCLAQGLFKCPGPFAEVVVPVREICCLWGRKWRCGFLLLVFIRLRVVMLVRL</sequence>
<accession>A0AAV4W4T8</accession>
<organism evidence="1 2">
    <name type="scientific">Caerostris darwini</name>
    <dbReference type="NCBI Taxonomy" id="1538125"/>
    <lineage>
        <taxon>Eukaryota</taxon>
        <taxon>Metazoa</taxon>
        <taxon>Ecdysozoa</taxon>
        <taxon>Arthropoda</taxon>
        <taxon>Chelicerata</taxon>
        <taxon>Arachnida</taxon>
        <taxon>Araneae</taxon>
        <taxon>Araneomorphae</taxon>
        <taxon>Entelegynae</taxon>
        <taxon>Araneoidea</taxon>
        <taxon>Araneidae</taxon>
        <taxon>Caerostris</taxon>
    </lineage>
</organism>
<proteinExistence type="predicted"/>
<protein>
    <submittedName>
        <fullName evidence="1">Uncharacterized protein</fullName>
    </submittedName>
</protein>
<dbReference type="AlphaFoldDB" id="A0AAV4W4T8"/>